<accession>A0ACD3A894</accession>
<gene>
    <name evidence="1" type="ORF">BDN72DRAFT_863213</name>
</gene>
<protein>
    <submittedName>
        <fullName evidence="1">Uncharacterized protein</fullName>
    </submittedName>
</protein>
<evidence type="ECO:0000313" key="1">
    <source>
        <dbReference type="EMBL" id="TFK61945.1"/>
    </source>
</evidence>
<organism evidence="1 2">
    <name type="scientific">Pluteus cervinus</name>
    <dbReference type="NCBI Taxonomy" id="181527"/>
    <lineage>
        <taxon>Eukaryota</taxon>
        <taxon>Fungi</taxon>
        <taxon>Dikarya</taxon>
        <taxon>Basidiomycota</taxon>
        <taxon>Agaricomycotina</taxon>
        <taxon>Agaricomycetes</taxon>
        <taxon>Agaricomycetidae</taxon>
        <taxon>Agaricales</taxon>
        <taxon>Pluteineae</taxon>
        <taxon>Pluteaceae</taxon>
        <taxon>Pluteus</taxon>
    </lineage>
</organism>
<name>A0ACD3A894_9AGAR</name>
<sequence>MCTIHSLPTEIIDLIVKYLDKQTATKCSSISRHFLSSCRATTFRSVVLTWTHFHTYKTKSRQLHDILRGAPEVAQYIWSVSLHPIRESRFLPPVDPDLPWVLTQLSCVRELKLLAASHNHLSWGDLSGAFREAIVQVIRLPTLTRLSLCWLHSVPVSLFEYTNALEHLTLDGTSFSYWSATPSKNRPNLRFLKVTYATYPWAPHEYMFYQLDLGNHFLFNNLRECHMEIGKFNENALHSIFEHCIETLETLEIRLVDRISLRMKWFRSLQNLSIQLPSLSRGLVSARDLPSPSLQSDQDAELLVLIETLQSFDPLQSGLRHFTFSLLDDLPEHDELSPKWGQLDQVGREGLLDSAFGRM</sequence>
<reference evidence="1 2" key="1">
    <citation type="journal article" date="2019" name="Nat. Ecol. Evol.">
        <title>Megaphylogeny resolves global patterns of mushroom evolution.</title>
        <authorList>
            <person name="Varga T."/>
            <person name="Krizsan K."/>
            <person name="Foldi C."/>
            <person name="Dima B."/>
            <person name="Sanchez-Garcia M."/>
            <person name="Sanchez-Ramirez S."/>
            <person name="Szollosi G.J."/>
            <person name="Szarkandi J.G."/>
            <person name="Papp V."/>
            <person name="Albert L."/>
            <person name="Andreopoulos W."/>
            <person name="Angelini C."/>
            <person name="Antonin V."/>
            <person name="Barry K.W."/>
            <person name="Bougher N.L."/>
            <person name="Buchanan P."/>
            <person name="Buyck B."/>
            <person name="Bense V."/>
            <person name="Catcheside P."/>
            <person name="Chovatia M."/>
            <person name="Cooper J."/>
            <person name="Damon W."/>
            <person name="Desjardin D."/>
            <person name="Finy P."/>
            <person name="Geml J."/>
            <person name="Haridas S."/>
            <person name="Hughes K."/>
            <person name="Justo A."/>
            <person name="Karasinski D."/>
            <person name="Kautmanova I."/>
            <person name="Kiss B."/>
            <person name="Kocsube S."/>
            <person name="Kotiranta H."/>
            <person name="LaButti K.M."/>
            <person name="Lechner B.E."/>
            <person name="Liimatainen K."/>
            <person name="Lipzen A."/>
            <person name="Lukacs Z."/>
            <person name="Mihaltcheva S."/>
            <person name="Morgado L.N."/>
            <person name="Niskanen T."/>
            <person name="Noordeloos M.E."/>
            <person name="Ohm R.A."/>
            <person name="Ortiz-Santana B."/>
            <person name="Ovrebo C."/>
            <person name="Racz N."/>
            <person name="Riley R."/>
            <person name="Savchenko A."/>
            <person name="Shiryaev A."/>
            <person name="Soop K."/>
            <person name="Spirin V."/>
            <person name="Szebenyi C."/>
            <person name="Tomsovsky M."/>
            <person name="Tulloss R.E."/>
            <person name="Uehling J."/>
            <person name="Grigoriev I.V."/>
            <person name="Vagvolgyi C."/>
            <person name="Papp T."/>
            <person name="Martin F.M."/>
            <person name="Miettinen O."/>
            <person name="Hibbett D.S."/>
            <person name="Nagy L.G."/>
        </authorList>
    </citation>
    <scope>NUCLEOTIDE SEQUENCE [LARGE SCALE GENOMIC DNA]</scope>
    <source>
        <strain evidence="1 2">NL-1719</strain>
    </source>
</reference>
<keyword evidence="2" id="KW-1185">Reference proteome</keyword>
<dbReference type="Proteomes" id="UP000308600">
    <property type="component" value="Unassembled WGS sequence"/>
</dbReference>
<dbReference type="EMBL" id="ML208617">
    <property type="protein sequence ID" value="TFK61945.1"/>
    <property type="molecule type" value="Genomic_DNA"/>
</dbReference>
<evidence type="ECO:0000313" key="2">
    <source>
        <dbReference type="Proteomes" id="UP000308600"/>
    </source>
</evidence>
<proteinExistence type="predicted"/>